<accession>A0ABN9TID9</accession>
<proteinExistence type="predicted"/>
<organism evidence="3 4">
    <name type="scientific">Prorocentrum cordatum</name>
    <dbReference type="NCBI Taxonomy" id="2364126"/>
    <lineage>
        <taxon>Eukaryota</taxon>
        <taxon>Sar</taxon>
        <taxon>Alveolata</taxon>
        <taxon>Dinophyceae</taxon>
        <taxon>Prorocentrales</taxon>
        <taxon>Prorocentraceae</taxon>
        <taxon>Prorocentrum</taxon>
    </lineage>
</organism>
<dbReference type="SUPFAM" id="SSF55729">
    <property type="entry name" value="Acyl-CoA N-acyltransferases (Nat)"/>
    <property type="match status" value="1"/>
</dbReference>
<evidence type="ECO:0000256" key="1">
    <source>
        <dbReference type="SAM" id="MobiDB-lite"/>
    </source>
</evidence>
<comment type="caution">
    <text evidence="3">The sequence shown here is derived from an EMBL/GenBank/DDBJ whole genome shotgun (WGS) entry which is preliminary data.</text>
</comment>
<reference evidence="3" key="1">
    <citation type="submission" date="2023-10" db="EMBL/GenBank/DDBJ databases">
        <authorList>
            <person name="Chen Y."/>
            <person name="Shah S."/>
            <person name="Dougan E. K."/>
            <person name="Thang M."/>
            <person name="Chan C."/>
        </authorList>
    </citation>
    <scope>NUCLEOTIDE SEQUENCE [LARGE SCALE GENOMIC DNA]</scope>
</reference>
<feature type="domain" description="N-acetyltransferase" evidence="2">
    <location>
        <begin position="183"/>
        <end position="268"/>
    </location>
</feature>
<dbReference type="Gene3D" id="3.40.630.30">
    <property type="match status" value="1"/>
</dbReference>
<feature type="region of interest" description="Disordered" evidence="1">
    <location>
        <begin position="419"/>
        <end position="446"/>
    </location>
</feature>
<dbReference type="InterPro" id="IPR016181">
    <property type="entry name" value="Acyl_CoA_acyltransferase"/>
</dbReference>
<feature type="region of interest" description="Disordered" evidence="1">
    <location>
        <begin position="1"/>
        <end position="90"/>
    </location>
</feature>
<dbReference type="EMBL" id="CAUYUJ010014727">
    <property type="protein sequence ID" value="CAK0845323.1"/>
    <property type="molecule type" value="Genomic_DNA"/>
</dbReference>
<dbReference type="InterPro" id="IPR000182">
    <property type="entry name" value="GNAT_dom"/>
</dbReference>
<evidence type="ECO:0000259" key="2">
    <source>
        <dbReference type="Pfam" id="PF13508"/>
    </source>
</evidence>
<gene>
    <name evidence="3" type="ORF">PCOR1329_LOCUS39146</name>
</gene>
<evidence type="ECO:0000313" key="3">
    <source>
        <dbReference type="EMBL" id="CAK0845323.1"/>
    </source>
</evidence>
<keyword evidence="4" id="KW-1185">Reference proteome</keyword>
<dbReference type="Pfam" id="PF13508">
    <property type="entry name" value="Acetyltransf_7"/>
    <property type="match status" value="1"/>
</dbReference>
<sequence length="446" mass="49026">MDAADGVNGAATGAARGQEGPSGAEGPAGHSGPCALAPAGRLAAGGAPPRVAGATAGECSAHAAGVAVGSEDPPAPGPERPKETSARGDPEFSISSLEVGDIEEFIALQDLFAGEHLALSQEIYSEVTFRDWQLSLLCPESILSREGGRVRHVRSMVNHDEECFRTLSILKASAKEASGATRLVGYIMFQVHDESGRTPRRGGRHKRRDAGPFRPWVQVKQIFVLKHLRRYGCGSQLLAAMLEALGRIRLSVLDLNAPAALWYRSKGFLVVGVCRELLGQKEEANVIVYQDMQRLDGSRKLEPLAVPLLFRDEVVHEVVHIDYPDDGGSFDLRVVGFNERDKWHYVDSRGLSMWQGDCFVDEVDLNEYYRDGRVQFKRPLSLVWREGELRRRRERRARADERQAEMEERERKRGALDGRVVVSRRLRQKHAGPEAAHAGASRGGAG</sequence>
<evidence type="ECO:0000313" key="4">
    <source>
        <dbReference type="Proteomes" id="UP001189429"/>
    </source>
</evidence>
<dbReference type="Proteomes" id="UP001189429">
    <property type="component" value="Unassembled WGS sequence"/>
</dbReference>
<name>A0ABN9TID9_9DINO</name>
<feature type="compositionally biased region" description="Basic and acidic residues" evidence="1">
    <location>
        <begin position="79"/>
        <end position="90"/>
    </location>
</feature>
<protein>
    <recommendedName>
        <fullName evidence="2">N-acetyltransferase domain-containing protein</fullName>
    </recommendedName>
</protein>
<feature type="compositionally biased region" description="Low complexity" evidence="1">
    <location>
        <begin position="32"/>
        <end position="57"/>
    </location>
</feature>